<dbReference type="InterPro" id="IPR051539">
    <property type="entry name" value="T4SS-coupling_protein"/>
</dbReference>
<gene>
    <name evidence="9" type="ORF">ERS852571_02064</name>
</gene>
<dbReference type="GO" id="GO:0005886">
    <property type="term" value="C:plasma membrane"/>
    <property type="evidence" value="ECO:0007669"/>
    <property type="project" value="UniProtKB-SubCell"/>
</dbReference>
<evidence type="ECO:0000256" key="8">
    <source>
        <dbReference type="SAM" id="Phobius"/>
    </source>
</evidence>
<dbReference type="InterPro" id="IPR027417">
    <property type="entry name" value="P-loop_NTPase"/>
</dbReference>
<dbReference type="Pfam" id="PF02534">
    <property type="entry name" value="T4SS-DNA_transf"/>
    <property type="match status" value="1"/>
</dbReference>
<dbReference type="Proteomes" id="UP000095553">
    <property type="component" value="Unassembled WGS sequence"/>
</dbReference>
<evidence type="ECO:0000256" key="1">
    <source>
        <dbReference type="ARBA" id="ARBA00004651"/>
    </source>
</evidence>
<dbReference type="AlphaFoldDB" id="A0A173TK53"/>
<proteinExistence type="inferred from homology"/>
<keyword evidence="6 8" id="KW-0472">Membrane</keyword>
<protein>
    <submittedName>
        <fullName evidence="9">Conjugal transfer coupling protein TraG</fullName>
    </submittedName>
</protein>
<dbReference type="EMBL" id="CYXY01000012">
    <property type="protein sequence ID" value="CUN02760.1"/>
    <property type="molecule type" value="Genomic_DNA"/>
</dbReference>
<dbReference type="PANTHER" id="PTHR37937">
    <property type="entry name" value="CONJUGATIVE TRANSFER: DNA TRANSPORT"/>
    <property type="match status" value="1"/>
</dbReference>
<feature type="region of interest" description="Disordered" evidence="7">
    <location>
        <begin position="499"/>
        <end position="520"/>
    </location>
</feature>
<evidence type="ECO:0000256" key="6">
    <source>
        <dbReference type="ARBA" id="ARBA00023136"/>
    </source>
</evidence>
<dbReference type="SUPFAM" id="SSF52540">
    <property type="entry name" value="P-loop containing nucleoside triphosphate hydrolases"/>
    <property type="match status" value="1"/>
</dbReference>
<evidence type="ECO:0000256" key="7">
    <source>
        <dbReference type="SAM" id="MobiDB-lite"/>
    </source>
</evidence>
<reference evidence="9 10" key="1">
    <citation type="submission" date="2015-09" db="EMBL/GenBank/DDBJ databases">
        <authorList>
            <consortium name="Pathogen Informatics"/>
        </authorList>
    </citation>
    <scope>NUCLEOTIDE SEQUENCE [LARGE SCALE GENOMIC DNA]</scope>
    <source>
        <strain evidence="9 10">2789STDY5834959</strain>
    </source>
</reference>
<keyword evidence="3" id="KW-1003">Cell membrane</keyword>
<evidence type="ECO:0000256" key="2">
    <source>
        <dbReference type="ARBA" id="ARBA00008806"/>
    </source>
</evidence>
<accession>A0A173TK53</accession>
<dbReference type="PANTHER" id="PTHR37937:SF1">
    <property type="entry name" value="CONJUGATIVE TRANSFER: DNA TRANSPORT"/>
    <property type="match status" value="1"/>
</dbReference>
<evidence type="ECO:0000313" key="9">
    <source>
        <dbReference type="EMBL" id="CUN02760.1"/>
    </source>
</evidence>
<evidence type="ECO:0000313" key="10">
    <source>
        <dbReference type="Proteomes" id="UP000095553"/>
    </source>
</evidence>
<comment type="subcellular location">
    <subcellularLocation>
        <location evidence="1">Cell membrane</location>
        <topology evidence="1">Multi-pass membrane protein</topology>
    </subcellularLocation>
</comment>
<feature type="transmembrane region" description="Helical" evidence="8">
    <location>
        <begin position="6"/>
        <end position="28"/>
    </location>
</feature>
<name>A0A173TK53_ANAHA</name>
<comment type="similarity">
    <text evidence="2">Belongs to the VirD4/TraG family.</text>
</comment>
<feature type="compositionally biased region" description="Low complexity" evidence="7">
    <location>
        <begin position="499"/>
        <end position="510"/>
    </location>
</feature>
<dbReference type="RefSeq" id="WP_055073047.1">
    <property type="nucleotide sequence ID" value="NZ_CP193929.1"/>
</dbReference>
<evidence type="ECO:0000256" key="5">
    <source>
        <dbReference type="ARBA" id="ARBA00022989"/>
    </source>
</evidence>
<dbReference type="Gene3D" id="3.40.50.300">
    <property type="entry name" value="P-loop containing nucleotide triphosphate hydrolases"/>
    <property type="match status" value="2"/>
</dbReference>
<dbReference type="CDD" id="cd01127">
    <property type="entry name" value="TrwB_TraG_TraD_VirD4"/>
    <property type="match status" value="1"/>
</dbReference>
<evidence type="ECO:0000256" key="4">
    <source>
        <dbReference type="ARBA" id="ARBA00022692"/>
    </source>
</evidence>
<sequence>MNQNEYNFGSWICIPIIAYLSYMVNYLLDGFFQKNQDVLMNGMKLFEQHLDQIMEYPFRVSSYYNERSFPAILIGIMIFLVVDILSFLCRKTMMIGKEYGTAQWGNVSEMRKRLSDKNEEANILFTQDFSLMTDKRCGLNRNIVVLGGSGSGKTFRFVGPNLMQANMSFVVTDPKGDTVRDYTNVLVEEGYQIKILNVINPEQSDGYNPFAYIEKDDDVLKLISNIIDNTTPKGAQKGDPFWEKSESLFMQAVFFYVLYEAERQYLPRNFHTFLMIISEAKVMEEEGAKSPLDYRFQALDDNHIAKRTYRKFMSGAGDTLRSVIISVHSRLFPFESPGIQKIFEKDEMDLYALGEGKMVSGVRDQKTKTAMFIVIPDDDKSFNFVPGMLYTQMFQILYASARKYNNHLPIPVQCYFDEFKNISMPSNYLDIEATCRSRNIGVVPIFQDKSQIKALYKDSAGTLLANCDTLLFLGGTDPEVKKFISESLGKQTIWKKSSSVTRGKSGSSSQSEDRMGRELMTPDEVGRMDNKECIVMIRGEYPIKGKKLDATKHKRAKQSGLFGKPYFHRKSQSIQWKDVSEIRKNEIVLTYEMIMELLETGKHVFPSEEWIQKAEQLGEEQQKQQEKERKREWKVRLPEDFEDLSLVEILAKTQFQKTYMDVIVKAVEAEIPEKIVKSYIWNAMDEEEIERQIKIQRILQVSEQS</sequence>
<feature type="transmembrane region" description="Helical" evidence="8">
    <location>
        <begin position="69"/>
        <end position="88"/>
    </location>
</feature>
<keyword evidence="4 8" id="KW-0812">Transmembrane</keyword>
<evidence type="ECO:0000256" key="3">
    <source>
        <dbReference type="ARBA" id="ARBA00022475"/>
    </source>
</evidence>
<keyword evidence="5 8" id="KW-1133">Transmembrane helix</keyword>
<dbReference type="NCBIfam" id="NF045973">
    <property type="entry name" value="conju_CD1115"/>
    <property type="match status" value="1"/>
</dbReference>
<organism evidence="9 10">
    <name type="scientific">Anaerostipes hadrus</name>
    <dbReference type="NCBI Taxonomy" id="649756"/>
    <lineage>
        <taxon>Bacteria</taxon>
        <taxon>Bacillati</taxon>
        <taxon>Bacillota</taxon>
        <taxon>Clostridia</taxon>
        <taxon>Lachnospirales</taxon>
        <taxon>Lachnospiraceae</taxon>
        <taxon>Anaerostipes</taxon>
    </lineage>
</organism>
<dbReference type="InterPro" id="IPR003688">
    <property type="entry name" value="TraG/VirD4"/>
</dbReference>